<dbReference type="PANTHER" id="PTHR14136">
    <property type="entry name" value="BTB_POZ DOMAIN-CONTAINING PROTEIN KCTD9"/>
    <property type="match status" value="1"/>
</dbReference>
<sequence>MPDAKKPSFDKIKSHPYASIFLVFSIYLIITIIFSSLFPWLSKHILPNTSLGIYNKDFWINLLINLNASLIDFIFFGIALFIFQRRNERKTLIEETKNSLSDISKYNDVTLNLKKVGLIRRLNEQKCHTITMHRLNISGSGVEMRDVKLIDSDLTGLESESIYFNTVYFEKCNLKSSNFQRSKLRNLTMLDCTLKNVNFSHSNLKGAIFKECRLMGAKFNNCNLQSAILSGSNLERVDFEGANLNFCNLKSAININATELCKAATLNYIVLDPIVELQVRSLRGDVKFSR</sequence>
<keyword evidence="3" id="KW-1185">Reference proteome</keyword>
<evidence type="ECO:0000256" key="1">
    <source>
        <dbReference type="SAM" id="Phobius"/>
    </source>
</evidence>
<dbReference type="EMBL" id="JANIET010000001">
    <property type="protein sequence ID" value="MCQ8229099.1"/>
    <property type="molecule type" value="Genomic_DNA"/>
</dbReference>
<keyword evidence="1" id="KW-0472">Membrane</keyword>
<dbReference type="RefSeq" id="WP_256697496.1">
    <property type="nucleotide sequence ID" value="NZ_JANIES010000001.1"/>
</dbReference>
<keyword evidence="1" id="KW-0812">Transmembrane</keyword>
<dbReference type="Gene3D" id="2.160.20.80">
    <property type="entry name" value="E3 ubiquitin-protein ligase SopA"/>
    <property type="match status" value="1"/>
</dbReference>
<dbReference type="SUPFAM" id="SSF141571">
    <property type="entry name" value="Pentapeptide repeat-like"/>
    <property type="match status" value="1"/>
</dbReference>
<dbReference type="Pfam" id="PF13599">
    <property type="entry name" value="Pentapeptide_4"/>
    <property type="match status" value="1"/>
</dbReference>
<gene>
    <name evidence="2" type="ORF">NQH49_16670</name>
</gene>
<comment type="caution">
    <text evidence="2">The sequence shown here is derived from an EMBL/GenBank/DDBJ whole genome shotgun (WGS) entry which is preliminary data.</text>
</comment>
<proteinExistence type="predicted"/>
<keyword evidence="1" id="KW-1133">Transmembrane helix</keyword>
<reference evidence="2 3" key="1">
    <citation type="submission" date="2022-07" db="EMBL/GenBank/DDBJ databases">
        <title>Pantoea trifolii sp. nov. isolated from root nodules of Trifolium rubens.</title>
        <authorList>
            <person name="Kalita M."/>
            <person name="Wdowiak-Wrobel S."/>
            <person name="Marek-Kozaczuk M."/>
            <person name="Palusinska-Szysz M."/>
            <person name="Sokolowski W."/>
            <person name="Coutinho T."/>
            <person name="Hlahane L."/>
        </authorList>
    </citation>
    <scope>NUCLEOTIDE SEQUENCE [LARGE SCALE GENOMIC DNA]</scope>
    <source>
        <strain evidence="2 3">MMK2</strain>
    </source>
</reference>
<name>A0ABT1VRA8_9GAMM</name>
<dbReference type="InterPro" id="IPR051082">
    <property type="entry name" value="Pentapeptide-BTB/POZ_domain"/>
</dbReference>
<dbReference type="PANTHER" id="PTHR14136:SF17">
    <property type="entry name" value="BTB_POZ DOMAIN-CONTAINING PROTEIN KCTD9"/>
    <property type="match status" value="1"/>
</dbReference>
<accession>A0ABT1VRA8</accession>
<evidence type="ECO:0000313" key="2">
    <source>
        <dbReference type="EMBL" id="MCQ8229099.1"/>
    </source>
</evidence>
<dbReference type="InterPro" id="IPR001646">
    <property type="entry name" value="5peptide_repeat"/>
</dbReference>
<organism evidence="2 3">
    <name type="scientific">Pantoea trifolii</name>
    <dbReference type="NCBI Taxonomy" id="2968030"/>
    <lineage>
        <taxon>Bacteria</taxon>
        <taxon>Pseudomonadati</taxon>
        <taxon>Pseudomonadota</taxon>
        <taxon>Gammaproteobacteria</taxon>
        <taxon>Enterobacterales</taxon>
        <taxon>Erwiniaceae</taxon>
        <taxon>Pantoea</taxon>
    </lineage>
</organism>
<evidence type="ECO:0000313" key="3">
    <source>
        <dbReference type="Proteomes" id="UP001300015"/>
    </source>
</evidence>
<protein>
    <submittedName>
        <fullName evidence="2">Pentapeptide repeat-containing protein</fullName>
    </submittedName>
</protein>
<feature type="transmembrane region" description="Helical" evidence="1">
    <location>
        <begin position="20"/>
        <end position="38"/>
    </location>
</feature>
<feature type="transmembrane region" description="Helical" evidence="1">
    <location>
        <begin position="58"/>
        <end position="83"/>
    </location>
</feature>
<dbReference type="Proteomes" id="UP001300015">
    <property type="component" value="Unassembled WGS sequence"/>
</dbReference>